<gene>
    <name evidence="3" type="ORF">glysoja_042282</name>
</gene>
<feature type="non-terminal residue" evidence="3">
    <location>
        <position position="1"/>
    </location>
</feature>
<organism evidence="3">
    <name type="scientific">Glycine soja</name>
    <name type="common">Wild soybean</name>
    <dbReference type="NCBI Taxonomy" id="3848"/>
    <lineage>
        <taxon>Eukaryota</taxon>
        <taxon>Viridiplantae</taxon>
        <taxon>Streptophyta</taxon>
        <taxon>Embryophyta</taxon>
        <taxon>Tracheophyta</taxon>
        <taxon>Spermatophyta</taxon>
        <taxon>Magnoliopsida</taxon>
        <taxon>eudicotyledons</taxon>
        <taxon>Gunneridae</taxon>
        <taxon>Pentapetalae</taxon>
        <taxon>rosids</taxon>
        <taxon>fabids</taxon>
        <taxon>Fabales</taxon>
        <taxon>Fabaceae</taxon>
        <taxon>Papilionoideae</taxon>
        <taxon>50 kb inversion clade</taxon>
        <taxon>NPAAA clade</taxon>
        <taxon>indigoferoid/millettioid clade</taxon>
        <taxon>Phaseoleae</taxon>
        <taxon>Glycine</taxon>
        <taxon>Glycine subgen. Soja</taxon>
    </lineage>
</organism>
<dbReference type="Pfam" id="PF01190">
    <property type="entry name" value="Pollen_Ole_e_1"/>
    <property type="match status" value="1"/>
</dbReference>
<feature type="region of interest" description="Disordered" evidence="2">
    <location>
        <begin position="1"/>
        <end position="25"/>
    </location>
</feature>
<evidence type="ECO:0008006" key="4">
    <source>
        <dbReference type="Google" id="ProtNLM"/>
    </source>
</evidence>
<evidence type="ECO:0000256" key="1">
    <source>
        <dbReference type="ARBA" id="ARBA00022729"/>
    </source>
</evidence>
<dbReference type="Proteomes" id="UP000053555">
    <property type="component" value="Unassembled WGS sequence"/>
</dbReference>
<accession>A0A0B2PTU4</accession>
<dbReference type="PANTHER" id="PTHR33470">
    <property type="entry name" value="OS01G0164075 PROTEIN"/>
    <property type="match status" value="1"/>
</dbReference>
<feature type="region of interest" description="Disordered" evidence="2">
    <location>
        <begin position="192"/>
        <end position="232"/>
    </location>
</feature>
<reference evidence="3" key="1">
    <citation type="submission" date="2014-07" db="EMBL/GenBank/DDBJ databases">
        <title>Identification of a novel salt tolerance gene in wild soybean by whole-genome sequencing.</title>
        <authorList>
            <person name="Lam H.-M."/>
            <person name="Qi X."/>
            <person name="Li M.-W."/>
            <person name="Liu X."/>
            <person name="Xie M."/>
            <person name="Ni M."/>
            <person name="Xu X."/>
        </authorList>
    </citation>
    <scope>NUCLEOTIDE SEQUENCE [LARGE SCALE GENOMIC DNA]</scope>
    <source>
        <tissue evidence="3">Root</tissue>
    </source>
</reference>
<proteinExistence type="predicted"/>
<dbReference type="PANTHER" id="PTHR33470:SF27">
    <property type="entry name" value="OS01G0899700 PROTEIN"/>
    <property type="match status" value="1"/>
</dbReference>
<evidence type="ECO:0000256" key="2">
    <source>
        <dbReference type="SAM" id="MobiDB-lite"/>
    </source>
</evidence>
<feature type="compositionally biased region" description="Low complexity" evidence="2">
    <location>
        <begin position="8"/>
        <end position="18"/>
    </location>
</feature>
<keyword evidence="1" id="KW-0732">Signal</keyword>
<feature type="compositionally biased region" description="Pro residues" evidence="2">
    <location>
        <begin position="214"/>
        <end position="225"/>
    </location>
</feature>
<dbReference type="EMBL" id="KN663020">
    <property type="protein sequence ID" value="KHN12575.1"/>
    <property type="molecule type" value="Genomic_DNA"/>
</dbReference>
<dbReference type="AlphaFoldDB" id="A0A0B2PTU4"/>
<protein>
    <recommendedName>
        <fullName evidence="4">Extensin domain-containing protein</fullName>
    </recommendedName>
</protein>
<sequence>KSPPPPEKSTAPTPYYYKSPPPPSPSPPVPYYYKSPPPPSPYPPHVPYYYNSPPPPVVYPPYTPYHHPLIVKVVGKVYCYRCYDWKYPQKSHNKKHLKGVTVEVTCEVGSKTIKAYGKTKTNGKYSIAVEGFDYVKYGATVCKAKLHAPPKGSRCNIPTKLNEGTKLKVKSKDKYEVVLKAKPFAYAPEKPYDCKKSKPEPSPTPYHKPYYYNSPPPPSPSPHPYSPYKSTTTLILL</sequence>
<name>A0A0B2PTU4_GLYSO</name>
<evidence type="ECO:0000313" key="3">
    <source>
        <dbReference type="EMBL" id="KHN12575.1"/>
    </source>
</evidence>